<dbReference type="AlphaFoldDB" id="A0A4R6SWU1"/>
<dbReference type="EMBL" id="SNYC01000004">
    <property type="protein sequence ID" value="TDQ09901.1"/>
    <property type="molecule type" value="Genomic_DNA"/>
</dbReference>
<organism evidence="1 2">
    <name type="scientific">Pedobacter metabolipauper</name>
    <dbReference type="NCBI Taxonomy" id="425513"/>
    <lineage>
        <taxon>Bacteria</taxon>
        <taxon>Pseudomonadati</taxon>
        <taxon>Bacteroidota</taxon>
        <taxon>Sphingobacteriia</taxon>
        <taxon>Sphingobacteriales</taxon>
        <taxon>Sphingobacteriaceae</taxon>
        <taxon>Pedobacter</taxon>
    </lineage>
</organism>
<dbReference type="Proteomes" id="UP000295620">
    <property type="component" value="Unassembled WGS sequence"/>
</dbReference>
<name>A0A4R6SWU1_9SPHI</name>
<gene>
    <name evidence="1" type="ORF">ATK78_2060</name>
</gene>
<keyword evidence="2" id="KW-1185">Reference proteome</keyword>
<comment type="caution">
    <text evidence="1">The sequence shown here is derived from an EMBL/GenBank/DDBJ whole genome shotgun (WGS) entry which is preliminary data.</text>
</comment>
<reference evidence="1 2" key="1">
    <citation type="submission" date="2019-03" db="EMBL/GenBank/DDBJ databases">
        <title>Genomic Encyclopedia of Archaeal and Bacterial Type Strains, Phase II (KMG-II): from individual species to whole genera.</title>
        <authorList>
            <person name="Goeker M."/>
        </authorList>
    </citation>
    <scope>NUCLEOTIDE SEQUENCE [LARGE SCALE GENOMIC DNA]</scope>
    <source>
        <strain evidence="1 2">DSM 19035</strain>
    </source>
</reference>
<protein>
    <recommendedName>
        <fullName evidence="3">Glycosyl transferase family 1</fullName>
    </recommendedName>
</protein>
<evidence type="ECO:0000313" key="2">
    <source>
        <dbReference type="Proteomes" id="UP000295620"/>
    </source>
</evidence>
<proteinExistence type="predicted"/>
<accession>A0A4R6SWU1</accession>
<sequence>MILKELSKLSYLGLLMSMKNLKILSKRYFQNWPSWHLIYEWEDDFSSILDIPVINAETKEHIYENTWVRRFFTLTPTRWVAQFVNSVFASKDKYIAFELTVKKNFSYSNGINSIPIVVDFFTRDAGSFHAAYKNSTLICITSLEAFNFLKDNHCNLNIRHLPLSLSDRYMIDRHTTFTKKYDIILAGRKNKILWDFLLEYEKKFPDIEYLYQEEINGQLFYSSNKSGILGSFHTRQEYTDLLKQCRIGFYSTAGIDGGEIRTGGFNPVTPRYLELIASGCLLLGRYPDTDETRSYELQRYCPNVDSYLEFETLLSSYLSGSGPDLDAYVSFLKKHYTSNVALQLKDYVEAGL</sequence>
<evidence type="ECO:0008006" key="3">
    <source>
        <dbReference type="Google" id="ProtNLM"/>
    </source>
</evidence>
<evidence type="ECO:0000313" key="1">
    <source>
        <dbReference type="EMBL" id="TDQ09901.1"/>
    </source>
</evidence>